<dbReference type="Proteomes" id="UP001158045">
    <property type="component" value="Unassembled WGS sequence"/>
</dbReference>
<dbReference type="EMBL" id="JARYZI010000003">
    <property type="protein sequence ID" value="MDH8677857.1"/>
    <property type="molecule type" value="Genomic_DNA"/>
</dbReference>
<proteinExistence type="predicted"/>
<evidence type="ECO:0000313" key="3">
    <source>
        <dbReference type="Proteomes" id="UP001158045"/>
    </source>
</evidence>
<feature type="domain" description="Calcineurin-like phosphoesterase" evidence="1">
    <location>
        <begin position="36"/>
        <end position="125"/>
    </location>
</feature>
<reference evidence="2 3" key="1">
    <citation type="submission" date="2023-04" db="EMBL/GenBank/DDBJ databases">
        <title>Fusibacter bizertensis strain WBS, isolated from littoral bottom sediments of the Arctic seas - biochemical and genomic analysis.</title>
        <authorList>
            <person name="Brioukhanov A.L."/>
        </authorList>
    </citation>
    <scope>NUCLEOTIDE SEQUENCE [LARGE SCALE GENOMIC DNA]</scope>
    <source>
        <strain evidence="2 3">WBS</strain>
    </source>
</reference>
<dbReference type="RefSeq" id="WP_281093682.1">
    <property type="nucleotide sequence ID" value="NZ_JARYZI010000003.1"/>
</dbReference>
<accession>A0ABT6NBR1</accession>
<gene>
    <name evidence="2" type="ORF">QE109_06845</name>
</gene>
<name>A0ABT6NBR1_9FIRM</name>
<sequence length="211" mass="24117">MYGIKKALSYLMGRVFLDDLYTPSEKDFNIENPILLHISDTPSMFFSELSRIIKKINPEIIVHTGDLVDNIKLQMQPGAIRYYEREVLSLLKILEYSAAKIIHISLGNHDSHSYIHQKSGRIIVHDSYGEITAYGKSIVFSHYLHVIESFNSNYYLYGHDLSTPLQLKKNTCYLNGITSIHLIDLITGGVLKLEYPWGVDDARLNKRSIGI</sequence>
<dbReference type="InterPro" id="IPR004843">
    <property type="entry name" value="Calcineurin-like_PHP"/>
</dbReference>
<dbReference type="Gene3D" id="3.60.21.10">
    <property type="match status" value="1"/>
</dbReference>
<dbReference type="Pfam" id="PF00149">
    <property type="entry name" value="Metallophos"/>
    <property type="match status" value="1"/>
</dbReference>
<dbReference type="SUPFAM" id="SSF56300">
    <property type="entry name" value="Metallo-dependent phosphatases"/>
    <property type="match status" value="1"/>
</dbReference>
<dbReference type="InterPro" id="IPR029052">
    <property type="entry name" value="Metallo-depent_PP-like"/>
</dbReference>
<evidence type="ECO:0000313" key="2">
    <source>
        <dbReference type="EMBL" id="MDH8677857.1"/>
    </source>
</evidence>
<comment type="caution">
    <text evidence="2">The sequence shown here is derived from an EMBL/GenBank/DDBJ whole genome shotgun (WGS) entry which is preliminary data.</text>
</comment>
<protein>
    <submittedName>
        <fullName evidence="2">Metallophosphoesterase</fullName>
    </submittedName>
</protein>
<keyword evidence="3" id="KW-1185">Reference proteome</keyword>
<organism evidence="2 3">
    <name type="scientific">Fusibacter bizertensis</name>
    <dbReference type="NCBI Taxonomy" id="1488331"/>
    <lineage>
        <taxon>Bacteria</taxon>
        <taxon>Bacillati</taxon>
        <taxon>Bacillota</taxon>
        <taxon>Clostridia</taxon>
        <taxon>Eubacteriales</taxon>
        <taxon>Eubacteriales Family XII. Incertae Sedis</taxon>
        <taxon>Fusibacter</taxon>
    </lineage>
</organism>
<evidence type="ECO:0000259" key="1">
    <source>
        <dbReference type="Pfam" id="PF00149"/>
    </source>
</evidence>